<name>A0A139AIF4_GONPJ</name>
<feature type="compositionally biased region" description="Low complexity" evidence="3">
    <location>
        <begin position="297"/>
        <end position="331"/>
    </location>
</feature>
<feature type="compositionally biased region" description="Pro residues" evidence="3">
    <location>
        <begin position="355"/>
        <end position="374"/>
    </location>
</feature>
<dbReference type="PANTHER" id="PTHR24346:SF72">
    <property type="entry name" value="CAMK PROTEIN KINASE"/>
    <property type="match status" value="1"/>
</dbReference>
<dbReference type="PANTHER" id="PTHR24346">
    <property type="entry name" value="MAP/MICROTUBULE AFFINITY-REGULATING KINASE"/>
    <property type="match status" value="1"/>
</dbReference>
<dbReference type="GO" id="GO:0035556">
    <property type="term" value="P:intracellular signal transduction"/>
    <property type="evidence" value="ECO:0007669"/>
    <property type="project" value="TreeGrafter"/>
</dbReference>
<keyword evidence="6" id="KW-1185">Reference proteome</keyword>
<evidence type="ECO:0000313" key="5">
    <source>
        <dbReference type="EMBL" id="KXS16582.1"/>
    </source>
</evidence>
<feature type="compositionally biased region" description="Low complexity" evidence="3">
    <location>
        <begin position="227"/>
        <end position="240"/>
    </location>
</feature>
<dbReference type="OrthoDB" id="10252171at2759"/>
<evidence type="ECO:0000259" key="4">
    <source>
        <dbReference type="PROSITE" id="PS50011"/>
    </source>
</evidence>
<accession>A0A139AIF4</accession>
<feature type="compositionally biased region" description="Pro residues" evidence="3">
    <location>
        <begin position="203"/>
        <end position="213"/>
    </location>
</feature>
<keyword evidence="2" id="KW-0067">ATP-binding</keyword>
<dbReference type="SMART" id="SM00220">
    <property type="entry name" value="S_TKc"/>
    <property type="match status" value="1"/>
</dbReference>
<feature type="region of interest" description="Disordered" evidence="3">
    <location>
        <begin position="31"/>
        <end position="403"/>
    </location>
</feature>
<dbReference type="GO" id="GO:0005524">
    <property type="term" value="F:ATP binding"/>
    <property type="evidence" value="ECO:0007669"/>
    <property type="project" value="UniProtKB-KW"/>
</dbReference>
<reference evidence="5 6" key="1">
    <citation type="journal article" date="2015" name="Genome Biol. Evol.">
        <title>Phylogenomic analyses indicate that early fungi evolved digesting cell walls of algal ancestors of land plants.</title>
        <authorList>
            <person name="Chang Y."/>
            <person name="Wang S."/>
            <person name="Sekimoto S."/>
            <person name="Aerts A.L."/>
            <person name="Choi C."/>
            <person name="Clum A."/>
            <person name="LaButti K.M."/>
            <person name="Lindquist E.A."/>
            <person name="Yee Ngan C."/>
            <person name="Ohm R.A."/>
            <person name="Salamov A.A."/>
            <person name="Grigoriev I.V."/>
            <person name="Spatafora J.W."/>
            <person name="Berbee M.L."/>
        </authorList>
    </citation>
    <scope>NUCLEOTIDE SEQUENCE [LARGE SCALE GENOMIC DNA]</scope>
    <source>
        <strain evidence="5 6">JEL478</strain>
    </source>
</reference>
<dbReference type="STRING" id="1344416.A0A139AIF4"/>
<dbReference type="GO" id="GO:0005829">
    <property type="term" value="C:cytosol"/>
    <property type="evidence" value="ECO:0007669"/>
    <property type="project" value="TreeGrafter"/>
</dbReference>
<dbReference type="AlphaFoldDB" id="A0A139AIF4"/>
<evidence type="ECO:0000256" key="1">
    <source>
        <dbReference type="ARBA" id="ARBA00022741"/>
    </source>
</evidence>
<evidence type="ECO:0000256" key="2">
    <source>
        <dbReference type="ARBA" id="ARBA00022840"/>
    </source>
</evidence>
<dbReference type="PROSITE" id="PS50011">
    <property type="entry name" value="PROTEIN_KINASE_DOM"/>
    <property type="match status" value="1"/>
</dbReference>
<feature type="compositionally biased region" description="Pro residues" evidence="3">
    <location>
        <begin position="383"/>
        <end position="400"/>
    </location>
</feature>
<feature type="compositionally biased region" description="Polar residues" evidence="3">
    <location>
        <begin position="276"/>
        <end position="293"/>
    </location>
</feature>
<feature type="compositionally biased region" description="Basic and acidic residues" evidence="3">
    <location>
        <begin position="241"/>
        <end position="260"/>
    </location>
</feature>
<evidence type="ECO:0000256" key="3">
    <source>
        <dbReference type="SAM" id="MobiDB-lite"/>
    </source>
</evidence>
<dbReference type="Gene3D" id="1.10.510.10">
    <property type="entry name" value="Transferase(Phosphotransferase) domain 1"/>
    <property type="match status" value="1"/>
</dbReference>
<sequence>MTETPSIHMPLAQRITASAWDLLMGWGARAGTPSTASQVSVSPAPSAQEGIGADAMEQAHALAQGQGQGREEGKGKTGKKSGKATPVPASPPRSPRASESGESDTPAAGGEASVNVRVSLDKKGRKSLDNGGKRNLAGVVFRRQATEDPTETAGDAGKAERVKIKTDDAQTGVKVNVNGAGAGDGSTSLNVTPPPRIQHRHSPPSPPITPSPPTHFSSALLAQLGTSSSLVDSQSSTGTDSSDRTAGSHEQEQKEAKVDNKAVPLTKPGGLHKISSDATLVSVSSDVPQSPTSPDFLPLSTSPSKSTSASSSTTSLALALASPTPSRPSLPISAAIPALRPAPSSQPSFHLSSTPLPPAPPSSAPPHPPPPTPSPASLTPTTSTPPPTRPSTTPPTPPGFPTHALPPAFLAAYTVESVLGSGGFGYVLGCTRIKDGKKGAAKVVERRGIKRQQWVNVGSGEWVPVEVWCLQNLAHQGIIPLLDYFPDHKTLVIVMAHHGRVHPPSPLSPPPLPASPAAPAPTSPQFTTESPCDLFEAIELYGPFGENEAQVVFYQLVEAVAFLWERGWLHRDVKDENVVVDVETLEVRLIDFGSANQLPTAHGRAIFDKFFGTMTYASPDVLRGGAYDGEKQEVWSLGIVLYCLLFGEAPFSTPQQVLGSPLRFTISSAVLAAVRAAHPSSLSLRPTSPLLHDPPPRVSESVCDVLRGMLERSENSRWSLEELRRCEWVQEGGKRWREMRRARGEIDA</sequence>
<dbReference type="OMA" id="ELRRCEW"/>
<keyword evidence="5" id="KW-0808">Transferase</keyword>
<feature type="compositionally biased region" description="Basic and acidic residues" evidence="3">
    <location>
        <begin position="157"/>
        <end position="168"/>
    </location>
</feature>
<dbReference type="InterPro" id="IPR011009">
    <property type="entry name" value="Kinase-like_dom_sf"/>
</dbReference>
<proteinExistence type="predicted"/>
<dbReference type="EMBL" id="KQ965751">
    <property type="protein sequence ID" value="KXS16582.1"/>
    <property type="molecule type" value="Genomic_DNA"/>
</dbReference>
<dbReference type="GO" id="GO:0004674">
    <property type="term" value="F:protein serine/threonine kinase activity"/>
    <property type="evidence" value="ECO:0007669"/>
    <property type="project" value="TreeGrafter"/>
</dbReference>
<gene>
    <name evidence="5" type="ORF">M427DRAFT_68910</name>
</gene>
<dbReference type="SUPFAM" id="SSF56112">
    <property type="entry name" value="Protein kinase-like (PK-like)"/>
    <property type="match status" value="1"/>
</dbReference>
<feature type="domain" description="Protein kinase" evidence="4">
    <location>
        <begin position="413"/>
        <end position="729"/>
    </location>
</feature>
<dbReference type="GO" id="GO:0005634">
    <property type="term" value="C:nucleus"/>
    <property type="evidence" value="ECO:0007669"/>
    <property type="project" value="TreeGrafter"/>
</dbReference>
<dbReference type="InterPro" id="IPR000719">
    <property type="entry name" value="Prot_kinase_dom"/>
</dbReference>
<keyword evidence="5" id="KW-0418">Kinase</keyword>
<feature type="compositionally biased region" description="Basic and acidic residues" evidence="3">
    <location>
        <begin position="119"/>
        <end position="132"/>
    </location>
</feature>
<keyword evidence="1" id="KW-0547">Nucleotide-binding</keyword>
<organism evidence="5 6">
    <name type="scientific">Gonapodya prolifera (strain JEL478)</name>
    <name type="common">Monoblepharis prolifera</name>
    <dbReference type="NCBI Taxonomy" id="1344416"/>
    <lineage>
        <taxon>Eukaryota</taxon>
        <taxon>Fungi</taxon>
        <taxon>Fungi incertae sedis</taxon>
        <taxon>Chytridiomycota</taxon>
        <taxon>Chytridiomycota incertae sedis</taxon>
        <taxon>Monoblepharidomycetes</taxon>
        <taxon>Monoblepharidales</taxon>
        <taxon>Gonapodyaceae</taxon>
        <taxon>Gonapodya</taxon>
    </lineage>
</organism>
<protein>
    <submittedName>
        <fullName evidence="5">Pkinase-domain-containing protein</fullName>
    </submittedName>
</protein>
<dbReference type="Pfam" id="PF00069">
    <property type="entry name" value="Pkinase"/>
    <property type="match status" value="2"/>
</dbReference>
<feature type="region of interest" description="Disordered" evidence="3">
    <location>
        <begin position="504"/>
        <end position="528"/>
    </location>
</feature>
<dbReference type="Proteomes" id="UP000070544">
    <property type="component" value="Unassembled WGS sequence"/>
</dbReference>
<dbReference type="GO" id="GO:0045719">
    <property type="term" value="P:negative regulation of glycogen biosynthetic process"/>
    <property type="evidence" value="ECO:0007669"/>
    <property type="project" value="TreeGrafter"/>
</dbReference>
<feature type="compositionally biased region" description="Pro residues" evidence="3">
    <location>
        <begin position="504"/>
        <end position="522"/>
    </location>
</feature>
<feature type="compositionally biased region" description="Low complexity" evidence="3">
    <location>
        <begin position="32"/>
        <end position="48"/>
    </location>
</feature>
<dbReference type="Gene3D" id="3.30.200.20">
    <property type="entry name" value="Phosphorylase Kinase, domain 1"/>
    <property type="match status" value="1"/>
</dbReference>
<evidence type="ECO:0000313" key="6">
    <source>
        <dbReference type="Proteomes" id="UP000070544"/>
    </source>
</evidence>